<organism evidence="5 6">
    <name type="scientific">Bacterioplanoides pacificum</name>
    <dbReference type="NCBI Taxonomy" id="1171596"/>
    <lineage>
        <taxon>Bacteria</taxon>
        <taxon>Pseudomonadati</taxon>
        <taxon>Pseudomonadota</taxon>
        <taxon>Gammaproteobacteria</taxon>
        <taxon>Oceanospirillales</taxon>
        <taxon>Oceanospirillaceae</taxon>
        <taxon>Bacterioplanoides</taxon>
    </lineage>
</organism>
<feature type="transmembrane region" description="Helical" evidence="3">
    <location>
        <begin position="174"/>
        <end position="192"/>
    </location>
</feature>
<dbReference type="Proteomes" id="UP001595722">
    <property type="component" value="Unassembled WGS sequence"/>
</dbReference>
<keyword evidence="3" id="KW-0472">Membrane</keyword>
<feature type="transmembrane region" description="Helical" evidence="3">
    <location>
        <begin position="150"/>
        <end position="167"/>
    </location>
</feature>
<proteinExistence type="predicted"/>
<dbReference type="NCBIfam" id="TIGR00254">
    <property type="entry name" value="GGDEF"/>
    <property type="match status" value="1"/>
</dbReference>
<evidence type="ECO:0000256" key="3">
    <source>
        <dbReference type="SAM" id="Phobius"/>
    </source>
</evidence>
<dbReference type="PANTHER" id="PTHR45138:SF9">
    <property type="entry name" value="DIGUANYLATE CYCLASE DGCM-RELATED"/>
    <property type="match status" value="1"/>
</dbReference>
<gene>
    <name evidence="5" type="ORF">ACFOMG_12355</name>
</gene>
<evidence type="ECO:0000259" key="4">
    <source>
        <dbReference type="PROSITE" id="PS50887"/>
    </source>
</evidence>
<dbReference type="InterPro" id="IPR043128">
    <property type="entry name" value="Rev_trsase/Diguanyl_cyclase"/>
</dbReference>
<dbReference type="Gene3D" id="3.30.70.270">
    <property type="match status" value="1"/>
</dbReference>
<dbReference type="EMBL" id="JBHRYB010000013">
    <property type="protein sequence ID" value="MFC3680892.1"/>
    <property type="molecule type" value="Genomic_DNA"/>
</dbReference>
<evidence type="ECO:0000256" key="2">
    <source>
        <dbReference type="ARBA" id="ARBA00034247"/>
    </source>
</evidence>
<feature type="transmembrane region" description="Helical" evidence="3">
    <location>
        <begin position="212"/>
        <end position="229"/>
    </location>
</feature>
<evidence type="ECO:0000313" key="6">
    <source>
        <dbReference type="Proteomes" id="UP001595722"/>
    </source>
</evidence>
<feature type="transmembrane region" description="Helical" evidence="3">
    <location>
        <begin position="95"/>
        <end position="113"/>
    </location>
</feature>
<name>A0ABV7VW37_9GAMM</name>
<dbReference type="RefSeq" id="WP_376866995.1">
    <property type="nucleotide sequence ID" value="NZ_JBHRYB010000013.1"/>
</dbReference>
<dbReference type="PANTHER" id="PTHR45138">
    <property type="entry name" value="REGULATORY COMPONENTS OF SENSORY TRANSDUCTION SYSTEM"/>
    <property type="match status" value="1"/>
</dbReference>
<comment type="catalytic activity">
    <reaction evidence="2">
        <text>2 GTP = 3',3'-c-di-GMP + 2 diphosphate</text>
        <dbReference type="Rhea" id="RHEA:24898"/>
        <dbReference type="ChEBI" id="CHEBI:33019"/>
        <dbReference type="ChEBI" id="CHEBI:37565"/>
        <dbReference type="ChEBI" id="CHEBI:58805"/>
        <dbReference type="EC" id="2.7.7.65"/>
    </reaction>
</comment>
<dbReference type="Pfam" id="PF00990">
    <property type="entry name" value="GGDEF"/>
    <property type="match status" value="1"/>
</dbReference>
<keyword evidence="3" id="KW-0812">Transmembrane</keyword>
<feature type="transmembrane region" description="Helical" evidence="3">
    <location>
        <begin position="69"/>
        <end position="89"/>
    </location>
</feature>
<dbReference type="InterPro" id="IPR029787">
    <property type="entry name" value="Nucleotide_cyclase"/>
</dbReference>
<keyword evidence="3" id="KW-1133">Transmembrane helix</keyword>
<accession>A0ABV7VW37</accession>
<feature type="domain" description="GGDEF" evidence="4">
    <location>
        <begin position="291"/>
        <end position="424"/>
    </location>
</feature>
<reference evidence="6" key="1">
    <citation type="journal article" date="2019" name="Int. J. Syst. Evol. Microbiol.">
        <title>The Global Catalogue of Microorganisms (GCM) 10K type strain sequencing project: providing services to taxonomists for standard genome sequencing and annotation.</title>
        <authorList>
            <consortium name="The Broad Institute Genomics Platform"/>
            <consortium name="The Broad Institute Genome Sequencing Center for Infectious Disease"/>
            <person name="Wu L."/>
            <person name="Ma J."/>
        </authorList>
    </citation>
    <scope>NUCLEOTIDE SEQUENCE [LARGE SCALE GENOMIC DNA]</scope>
    <source>
        <strain evidence="6">KCTC 42424</strain>
    </source>
</reference>
<feature type="transmembrane region" description="Helical" evidence="3">
    <location>
        <begin position="120"/>
        <end position="144"/>
    </location>
</feature>
<dbReference type="PROSITE" id="PS50887">
    <property type="entry name" value="GGDEF"/>
    <property type="match status" value="1"/>
</dbReference>
<dbReference type="CDD" id="cd01949">
    <property type="entry name" value="GGDEF"/>
    <property type="match status" value="1"/>
</dbReference>
<keyword evidence="6" id="KW-1185">Reference proteome</keyword>
<sequence length="424" mass="47921">MDNLCKGARVLKNSQRPVKERTLRSVENEINLLMQALQARTPGLRFSPRIEQDYLQHRDQHFLDVDRKIIIGGLIVYLLFSWSDFYLGGDNTLTIVAWRLVIAGLLFVITQALSRTRYTYLVVPVTAIGISLIGASVVYFISLLDGIDRYAYHLGMIPIQVFAIVSMRLSYRAFLFTSVVMLFTYIIGGHWLDLTDRSEVGEIILALQPYFIAFWTVLILLGGYLAYVMESGFRSETIKNRLLALEAERLSFLTQQLRQLSTTDGLTQIANRRYFEQLIQTEWSRCQRHQQVLSLVMIDIDAFKEFNDTYGHQSGDDCLRRVASTIDGLCRRSADVCARYGGEEFVMLLPAMTHDEARALAQQACQQVAELKIVHRGSHAGVVTISAGVASCIPQQGQHSDALLKQADELLYRAKAAGRNRVEA</sequence>
<protein>
    <recommendedName>
        <fullName evidence="1">diguanylate cyclase</fullName>
        <ecNumber evidence="1">2.7.7.65</ecNumber>
    </recommendedName>
</protein>
<dbReference type="InterPro" id="IPR050469">
    <property type="entry name" value="Diguanylate_Cyclase"/>
</dbReference>
<dbReference type="SUPFAM" id="SSF55073">
    <property type="entry name" value="Nucleotide cyclase"/>
    <property type="match status" value="1"/>
</dbReference>
<evidence type="ECO:0000256" key="1">
    <source>
        <dbReference type="ARBA" id="ARBA00012528"/>
    </source>
</evidence>
<dbReference type="SMART" id="SM00267">
    <property type="entry name" value="GGDEF"/>
    <property type="match status" value="1"/>
</dbReference>
<dbReference type="EC" id="2.7.7.65" evidence="1"/>
<dbReference type="InterPro" id="IPR000160">
    <property type="entry name" value="GGDEF_dom"/>
</dbReference>
<evidence type="ECO:0000313" key="5">
    <source>
        <dbReference type="EMBL" id="MFC3680892.1"/>
    </source>
</evidence>
<comment type="caution">
    <text evidence="5">The sequence shown here is derived from an EMBL/GenBank/DDBJ whole genome shotgun (WGS) entry which is preliminary data.</text>
</comment>